<evidence type="ECO:0000256" key="5">
    <source>
        <dbReference type="ARBA" id="ARBA00022747"/>
    </source>
</evidence>
<dbReference type="Gene3D" id="3.40.50.150">
    <property type="entry name" value="Vaccinia Virus protein VP39"/>
    <property type="match status" value="1"/>
</dbReference>
<dbReference type="SUPFAM" id="SSF53335">
    <property type="entry name" value="S-adenosyl-L-methionine-dependent methyltransferases"/>
    <property type="match status" value="1"/>
</dbReference>
<dbReference type="Gene3D" id="3.90.120.30">
    <property type="match status" value="1"/>
</dbReference>
<dbReference type="InterPro" id="IPR031303">
    <property type="entry name" value="C5_meth_CS"/>
</dbReference>
<dbReference type="NCBIfam" id="TIGR00675">
    <property type="entry name" value="dcm"/>
    <property type="match status" value="1"/>
</dbReference>
<comment type="similarity">
    <text evidence="7 8">Belongs to the class I-like SAM-binding methyltransferase superfamily. C5-methyltransferase family.</text>
</comment>
<protein>
    <recommendedName>
        <fullName evidence="1">DNA (cytosine-5-)-methyltransferase</fullName>
        <ecNumber evidence="1">2.1.1.37</ecNumber>
    </recommendedName>
</protein>
<feature type="active site" evidence="7">
    <location>
        <position position="85"/>
    </location>
</feature>
<organism evidence="9 10">
    <name type="scientific">Prevotella herbatica</name>
    <dbReference type="NCBI Taxonomy" id="2801997"/>
    <lineage>
        <taxon>Bacteria</taxon>
        <taxon>Pseudomonadati</taxon>
        <taxon>Bacteroidota</taxon>
        <taxon>Bacteroidia</taxon>
        <taxon>Bacteroidales</taxon>
        <taxon>Prevotellaceae</taxon>
        <taxon>Prevotella</taxon>
    </lineage>
</organism>
<proteinExistence type="inferred from homology"/>
<dbReference type="CDD" id="cd00315">
    <property type="entry name" value="Cyt_C5_DNA_methylase"/>
    <property type="match status" value="1"/>
</dbReference>
<gene>
    <name evidence="9" type="ORF">prwr041_00630</name>
</gene>
<comment type="catalytic activity">
    <reaction evidence="6">
        <text>a 2'-deoxycytidine in DNA + S-adenosyl-L-methionine = a 5-methyl-2'-deoxycytidine in DNA + S-adenosyl-L-homocysteine + H(+)</text>
        <dbReference type="Rhea" id="RHEA:13681"/>
        <dbReference type="Rhea" id="RHEA-COMP:11369"/>
        <dbReference type="Rhea" id="RHEA-COMP:11370"/>
        <dbReference type="ChEBI" id="CHEBI:15378"/>
        <dbReference type="ChEBI" id="CHEBI:57856"/>
        <dbReference type="ChEBI" id="CHEBI:59789"/>
        <dbReference type="ChEBI" id="CHEBI:85452"/>
        <dbReference type="ChEBI" id="CHEBI:85454"/>
        <dbReference type="EC" id="2.1.1.37"/>
    </reaction>
</comment>
<dbReference type="InterPro" id="IPR001525">
    <property type="entry name" value="C5_MeTfrase"/>
</dbReference>
<dbReference type="EMBL" id="AP024484">
    <property type="protein sequence ID" value="BCS84170.1"/>
    <property type="molecule type" value="Genomic_DNA"/>
</dbReference>
<evidence type="ECO:0000313" key="10">
    <source>
        <dbReference type="Proteomes" id="UP001319045"/>
    </source>
</evidence>
<dbReference type="RefSeq" id="WP_207154372.1">
    <property type="nucleotide sequence ID" value="NZ_AP024484.1"/>
</dbReference>
<evidence type="ECO:0000256" key="2">
    <source>
        <dbReference type="ARBA" id="ARBA00022603"/>
    </source>
</evidence>
<keyword evidence="4 7" id="KW-0949">S-adenosyl-L-methionine</keyword>
<dbReference type="GO" id="GO:0008168">
    <property type="term" value="F:methyltransferase activity"/>
    <property type="evidence" value="ECO:0007669"/>
    <property type="project" value="UniProtKB-KW"/>
</dbReference>
<evidence type="ECO:0000256" key="8">
    <source>
        <dbReference type="RuleBase" id="RU000416"/>
    </source>
</evidence>
<keyword evidence="5" id="KW-0680">Restriction system</keyword>
<dbReference type="PANTHER" id="PTHR46098:SF1">
    <property type="entry name" value="TRNA (CYTOSINE(38)-C(5))-METHYLTRANSFERASE"/>
    <property type="match status" value="1"/>
</dbReference>
<dbReference type="EC" id="2.1.1.37" evidence="1"/>
<evidence type="ECO:0000256" key="7">
    <source>
        <dbReference type="PROSITE-ProRule" id="PRU01016"/>
    </source>
</evidence>
<evidence type="ECO:0000256" key="1">
    <source>
        <dbReference type="ARBA" id="ARBA00011975"/>
    </source>
</evidence>
<dbReference type="PROSITE" id="PS51679">
    <property type="entry name" value="SAM_MT_C5"/>
    <property type="match status" value="1"/>
</dbReference>
<accession>A0ABM7NUX3</accession>
<keyword evidence="10" id="KW-1185">Reference proteome</keyword>
<name>A0ABM7NUX3_9BACT</name>
<evidence type="ECO:0000256" key="3">
    <source>
        <dbReference type="ARBA" id="ARBA00022679"/>
    </source>
</evidence>
<dbReference type="Pfam" id="PF00145">
    <property type="entry name" value="DNA_methylase"/>
    <property type="match status" value="1"/>
</dbReference>
<dbReference type="GO" id="GO:0032259">
    <property type="term" value="P:methylation"/>
    <property type="evidence" value="ECO:0007669"/>
    <property type="project" value="UniProtKB-KW"/>
</dbReference>
<evidence type="ECO:0000313" key="9">
    <source>
        <dbReference type="EMBL" id="BCS84170.1"/>
    </source>
</evidence>
<dbReference type="Proteomes" id="UP001319045">
    <property type="component" value="Chromosome"/>
</dbReference>
<keyword evidence="2 7" id="KW-0489">Methyltransferase</keyword>
<dbReference type="PANTHER" id="PTHR46098">
    <property type="entry name" value="TRNA (CYTOSINE(38)-C(5))-METHYLTRANSFERASE"/>
    <property type="match status" value="1"/>
</dbReference>
<sequence length="369" mass="42307">MRKKFKYIDLFAGIGGFHQAMQSVGGECVFASEIDKNARESYEANYKFDSPNLFAADNKYFNNDITSACPEEIPDFDVCCGGFPCQPFSVAGLRKGFEDTRGTLFFNIANIIKNKKECGVPPKVLYLENVRGLRTHDNGNTFKVILETLEELGYKYKYDVINAKYFGVPQNRERLFIIAWYPNLIHVDDFKFPFGIDINGKTIFEKDRKYLVEHAIPTKVSDVFEPEEVTRTFTISDRMWIGHQERKKRNKANGKGFGYSLYTADSVYASTISARYWKDGSEILIDQSDQGLNPRTLTPVEAGRLQGYRIIGNGWLHPEQENNLNYNETNPEYKIVVSKKEAYRQFGNSVAIPVVKRLAHEIKKQLLDK</sequence>
<dbReference type="InterPro" id="IPR029063">
    <property type="entry name" value="SAM-dependent_MTases_sf"/>
</dbReference>
<dbReference type="PROSITE" id="PS00095">
    <property type="entry name" value="C5_MTASE_2"/>
    <property type="match status" value="1"/>
</dbReference>
<evidence type="ECO:0000256" key="6">
    <source>
        <dbReference type="ARBA" id="ARBA00047422"/>
    </source>
</evidence>
<keyword evidence="3 7" id="KW-0808">Transferase</keyword>
<dbReference type="InterPro" id="IPR050750">
    <property type="entry name" value="C5-MTase"/>
</dbReference>
<reference evidence="9 10" key="1">
    <citation type="journal article" date="2022" name="Int. J. Syst. Evol. Microbiol.">
        <title>Prevotella herbatica sp. nov., a plant polysaccharide-decomposing anaerobic bacterium isolated from a methanogenic reactor.</title>
        <authorList>
            <person name="Uek A."/>
            <person name="Tonouchi A."/>
            <person name="Kaku N."/>
            <person name="Ueki K."/>
        </authorList>
    </citation>
    <scope>NUCLEOTIDE SEQUENCE [LARGE SCALE GENOMIC DNA]</scope>
    <source>
        <strain evidence="9 10">WR041</strain>
    </source>
</reference>
<evidence type="ECO:0000256" key="4">
    <source>
        <dbReference type="ARBA" id="ARBA00022691"/>
    </source>
</evidence>
<dbReference type="PRINTS" id="PR00105">
    <property type="entry name" value="C5METTRFRASE"/>
</dbReference>